<evidence type="ECO:0000256" key="1">
    <source>
        <dbReference type="SAM" id="Phobius"/>
    </source>
</evidence>
<dbReference type="RefSeq" id="XP_021208078.1">
    <property type="nucleotide sequence ID" value="XM_021352403.3"/>
</dbReference>
<reference evidence="2" key="2">
    <citation type="submission" date="2022-06" db="UniProtKB">
        <authorList>
            <consortium name="EnsemblMetazoa"/>
        </authorList>
    </citation>
    <scope>IDENTIFICATION</scope>
    <source>
        <strain evidence="2">p50T (Dazao)</strain>
    </source>
</reference>
<organism evidence="2 3">
    <name type="scientific">Bombyx mori</name>
    <name type="common">Silk moth</name>
    <dbReference type="NCBI Taxonomy" id="7091"/>
    <lineage>
        <taxon>Eukaryota</taxon>
        <taxon>Metazoa</taxon>
        <taxon>Ecdysozoa</taxon>
        <taxon>Arthropoda</taxon>
        <taxon>Hexapoda</taxon>
        <taxon>Insecta</taxon>
        <taxon>Pterygota</taxon>
        <taxon>Neoptera</taxon>
        <taxon>Endopterygota</taxon>
        <taxon>Lepidoptera</taxon>
        <taxon>Glossata</taxon>
        <taxon>Ditrysia</taxon>
        <taxon>Bombycoidea</taxon>
        <taxon>Bombycidae</taxon>
        <taxon>Bombycinae</taxon>
        <taxon>Bombyx</taxon>
    </lineage>
</organism>
<reference evidence="3" key="1">
    <citation type="journal article" date="2008" name="Insect Biochem. Mol. Biol.">
        <title>The genome of a lepidopteran model insect, the silkworm Bombyx mori.</title>
        <authorList>
            <consortium name="International Silkworm Genome Consortium"/>
        </authorList>
    </citation>
    <scope>NUCLEOTIDE SEQUENCE [LARGE SCALE GENOMIC DNA]</scope>
    <source>
        <strain evidence="3">p50T</strain>
    </source>
</reference>
<dbReference type="AlphaFoldDB" id="A0A8R2HPI7"/>
<dbReference type="KEGG" id="bmor:105842612"/>
<protein>
    <submittedName>
        <fullName evidence="2">Uncharacterized protein</fullName>
    </submittedName>
</protein>
<keyword evidence="1" id="KW-0472">Membrane</keyword>
<dbReference type="GeneID" id="105842612"/>
<evidence type="ECO:0000313" key="2">
    <source>
        <dbReference type="EnsemblMetazoa" id="XP_021208078.1"/>
    </source>
</evidence>
<name>A0A8R2HPI7_BOMMO</name>
<keyword evidence="1" id="KW-0812">Transmembrane</keyword>
<feature type="transmembrane region" description="Helical" evidence="1">
    <location>
        <begin position="6"/>
        <end position="27"/>
    </location>
</feature>
<proteinExistence type="predicted"/>
<dbReference type="Proteomes" id="UP000005204">
    <property type="component" value="Unassembled WGS sequence"/>
</dbReference>
<keyword evidence="1" id="KW-1133">Transmembrane helix</keyword>
<evidence type="ECO:0000313" key="3">
    <source>
        <dbReference type="Proteomes" id="UP000005204"/>
    </source>
</evidence>
<accession>A0A8R2HPI7</accession>
<sequence length="193" mass="21704">MIIIYIDIILLVILVCLTIFACGYCFYRVHRLQRDGQVEILLRPTKVLFSHKSEGDSCEQLRTVVAYQNPFTGDYCIHKSRLGTGYVNAMQTPDSPDSGVSDEYEPLNLDPVPEKLPEGTKLSNAVNIPQSQLAGSSSEGLNASKEKLNGTHEEAIILFSEQPSTPTKDKISPKPDDYSLNKTWNWKYTEYQI</sequence>
<dbReference type="EnsemblMetazoa" id="XM_021352403.2">
    <property type="protein sequence ID" value="XP_021208078.1"/>
    <property type="gene ID" value="LOC105842612"/>
</dbReference>
<keyword evidence="3" id="KW-1185">Reference proteome</keyword>